<evidence type="ECO:0000256" key="4">
    <source>
        <dbReference type="ARBA" id="ARBA00022500"/>
    </source>
</evidence>
<dbReference type="SUPFAM" id="SSF101801">
    <property type="entry name" value="Surface presentation of antigens (SPOA)"/>
    <property type="match status" value="1"/>
</dbReference>
<evidence type="ECO:0000256" key="5">
    <source>
        <dbReference type="ARBA" id="ARBA00022779"/>
    </source>
</evidence>
<comment type="subcellular location">
    <subcellularLocation>
        <location evidence="1">Cell membrane</location>
        <topology evidence="1">Peripheral membrane protein</topology>
        <orientation evidence="1">Cytoplasmic side</orientation>
    </subcellularLocation>
</comment>
<evidence type="ECO:0000256" key="3">
    <source>
        <dbReference type="ARBA" id="ARBA00022475"/>
    </source>
</evidence>
<proteinExistence type="inferred from homology"/>
<dbReference type="InterPro" id="IPR001543">
    <property type="entry name" value="FliN-like_C"/>
</dbReference>
<evidence type="ECO:0000256" key="2">
    <source>
        <dbReference type="ARBA" id="ARBA00009226"/>
    </source>
</evidence>
<dbReference type="InterPro" id="IPR051469">
    <property type="entry name" value="FliN/MopA/SpaO"/>
</dbReference>
<comment type="similarity">
    <text evidence="2">Belongs to the FliN/MopA/SpaO family.</text>
</comment>
<gene>
    <name evidence="8" type="ORF">LEP48_17465</name>
</gene>
<dbReference type="Pfam" id="PF01052">
    <property type="entry name" value="FliMN_C"/>
    <property type="match status" value="1"/>
</dbReference>
<dbReference type="PANTHER" id="PTHR43484">
    <property type="match status" value="1"/>
</dbReference>
<evidence type="ECO:0000313" key="9">
    <source>
        <dbReference type="Proteomes" id="UP001319870"/>
    </source>
</evidence>
<dbReference type="EMBL" id="JAIXCQ010000017">
    <property type="protein sequence ID" value="MCA5895122.1"/>
    <property type="molecule type" value="Genomic_DNA"/>
</dbReference>
<dbReference type="PANTHER" id="PTHR43484:SF1">
    <property type="entry name" value="FLAGELLAR MOTOR SWITCH PROTEIN FLIN"/>
    <property type="match status" value="1"/>
</dbReference>
<keyword evidence="8" id="KW-0966">Cell projection</keyword>
<organism evidence="8 9">
    <name type="scientific">Isoptericola luteus</name>
    <dbReference type="NCBI Taxonomy" id="2879484"/>
    <lineage>
        <taxon>Bacteria</taxon>
        <taxon>Bacillati</taxon>
        <taxon>Actinomycetota</taxon>
        <taxon>Actinomycetes</taxon>
        <taxon>Micrococcales</taxon>
        <taxon>Promicromonosporaceae</taxon>
        <taxon>Isoptericola</taxon>
    </lineage>
</organism>
<evidence type="ECO:0000313" key="8">
    <source>
        <dbReference type="EMBL" id="MCA5895122.1"/>
    </source>
</evidence>
<evidence type="ECO:0000259" key="7">
    <source>
        <dbReference type="Pfam" id="PF01052"/>
    </source>
</evidence>
<keyword evidence="9" id="KW-1185">Reference proteome</keyword>
<evidence type="ECO:0000256" key="1">
    <source>
        <dbReference type="ARBA" id="ARBA00004413"/>
    </source>
</evidence>
<comment type="caution">
    <text evidence="8">The sequence shown here is derived from an EMBL/GenBank/DDBJ whole genome shotgun (WGS) entry which is preliminary data.</text>
</comment>
<dbReference type="Proteomes" id="UP001319870">
    <property type="component" value="Unassembled WGS sequence"/>
</dbReference>
<keyword evidence="5" id="KW-0283">Flagellar rotation</keyword>
<dbReference type="PRINTS" id="PR00956">
    <property type="entry name" value="FLGMOTORFLIN"/>
</dbReference>
<keyword evidence="8" id="KW-0969">Cilium</keyword>
<dbReference type="Gene3D" id="2.30.330.10">
    <property type="entry name" value="SpoA-like"/>
    <property type="match status" value="1"/>
</dbReference>
<keyword evidence="8" id="KW-0282">Flagellum</keyword>
<keyword evidence="3" id="KW-1003">Cell membrane</keyword>
<evidence type="ECO:0000256" key="6">
    <source>
        <dbReference type="ARBA" id="ARBA00023136"/>
    </source>
</evidence>
<dbReference type="RefSeq" id="WP_225566852.1">
    <property type="nucleotide sequence ID" value="NZ_JAIXCQ010000017.1"/>
</dbReference>
<reference evidence="8 9" key="1">
    <citation type="submission" date="2021-09" db="EMBL/GenBank/DDBJ databases">
        <title>Isoptericola luteus sp. nov., a novel bacterium isolated from Harbin, the capital city of Heilongjiang province.</title>
        <authorList>
            <person name="Li J."/>
        </authorList>
    </citation>
    <scope>NUCLEOTIDE SEQUENCE [LARGE SCALE GENOMIC DNA]</scope>
    <source>
        <strain evidence="8 9">NEAU-Y5</strain>
    </source>
</reference>
<dbReference type="InterPro" id="IPR001172">
    <property type="entry name" value="FliN_T3SS_HrcQb"/>
</dbReference>
<feature type="domain" description="Flagellar motor switch protein FliN-like C-terminal" evidence="7">
    <location>
        <begin position="158"/>
        <end position="229"/>
    </location>
</feature>
<sequence>MSTATSPDRSAVDAATQAAAALVALIPTPAPLRAVRREQAPVVPAGAATVLASYVGGAGTDLALVLVDQASLADASEAGPVEVTDVLRPALEAAGAATGTGVLTEVRPGDASELLADGGSVVFELTGGDEPAGWFAVRTRRTTSAPRDTVVSDNRLARISNVQMRVEVVVGRTRMAVRDVLGLEPGAVVELDRSAGAPADVQLNGRTIAKGEVVVVDGGDYGVRITTLLDADD</sequence>
<keyword evidence="4" id="KW-0145">Chemotaxis</keyword>
<keyword evidence="6" id="KW-0472">Membrane</keyword>
<accession>A0ABS7ZKV1</accession>
<name>A0ABS7ZKV1_9MICO</name>
<dbReference type="InterPro" id="IPR036429">
    <property type="entry name" value="SpoA-like_sf"/>
</dbReference>
<protein>
    <submittedName>
        <fullName evidence="8">FliM/FliN family flagellar motor switch protein</fullName>
    </submittedName>
</protein>